<sequence>MNKLYPNHRRTWRRTVTRLSLNGLVSLSAVTGLFIAPSCSTTEPEGGGVETNLRITLAPSITTRVTGTAFDEEDAIGLSVVPWSDGREQPLSSSRWEDNVKFVYRDGQFVSSATAYFPDATTANTFYAYYPYNQTGFRSNTSSLAVAVATDQSDAASRTASDWMVAVTRNVKPDGQAVPVAFRHILSLMQIRMTAGDGVTADELLEAEVLLKDFCSTALYDVDAETFGEPADVTDIRPYGTTRIEGDYVTGLSAVVVPQTREAGETVIYFTFKGKTMAYKPSSEFTFEPGKSHLFTATIGMTPQGPTLAVSAQIDDWQEGGVITGDASKPELPSVSDYDGNTYPVIEINGVKWLAANLRTTHYNDGTEIPVVDGGTDAWDALTAPAACITENNADYREKYGLLYNYYAVEKGDLCPKGWKVPSKEELGLLPFNDEKGAYSLMAPDENWSSGYNPTNTTGFSALPAGMSVGNGWMTGDAYFWSSTCDDTQTFPASYLYLAMYSGIDTHYKYAGMSIRCIEDEDVPEPEPEPEPTETVKDYDGNEYPVVKIGDFYWMASNLKTQHLNDGTPIPVIEGGCSAWDGQTEPAACIFMNKSENEEKYGLLYNFYTVATGKLCPEGWTVPDWEQTDALPYGSIAQNVALMAPDDNWTALASDPTNTTGFSALPGGNSSWAFWERGSAYFWTSYTSDSGPASFTLGGTTMISQSYYESAGLSVRCIKKAEPEPEPEPAATVKDIDGNEYPVVEIGGLTWMAANLKTLHLNDGTEIPIGKGQEASWDTFTTPTACDFMDKTENRATYGLLYNFYTVDTGKICPEGWTVPDWDQMQSLLDAVPKAADLMAPDSRWNHYNPTNASGFGALPGGIQSYYYWLTSDAGIWTSYKGDDSPGYLYLSNMPYIAQSYLYSGMYVRCIKSTNTSDL</sequence>
<evidence type="ECO:0000256" key="1">
    <source>
        <dbReference type="SAM" id="SignalP"/>
    </source>
</evidence>
<dbReference type="InterPro" id="IPR011871">
    <property type="entry name" value="Fib_succ_major"/>
</dbReference>
<evidence type="ECO:0000313" key="3">
    <source>
        <dbReference type="EMBL" id="BBL05100.1"/>
    </source>
</evidence>
<dbReference type="InterPro" id="IPR025049">
    <property type="entry name" value="Mfa-like_1"/>
</dbReference>
<feature type="domain" description="Fibrobacter succinogenes major paralogous" evidence="2">
    <location>
        <begin position="547"/>
        <end position="719"/>
    </location>
</feature>
<evidence type="ECO:0000313" key="4">
    <source>
        <dbReference type="Proteomes" id="UP000318946"/>
    </source>
</evidence>
<dbReference type="Pfam" id="PF09603">
    <property type="entry name" value="Fib_succ_major"/>
    <property type="match status" value="3"/>
</dbReference>
<dbReference type="Gene3D" id="2.60.40.2630">
    <property type="match status" value="1"/>
</dbReference>
<dbReference type="KEGG" id="acou:A5CBH24_24130"/>
<name>A0A4Y1WVS8_9BACT</name>
<dbReference type="RefSeq" id="WP_141413347.1">
    <property type="nucleotide sequence ID" value="NZ_AP019735.1"/>
</dbReference>
<feature type="domain" description="Fibrobacter succinogenes major paralogous" evidence="2">
    <location>
        <begin position="346"/>
        <end position="518"/>
    </location>
</feature>
<dbReference type="NCBIfam" id="TIGR02145">
    <property type="entry name" value="Fib_succ_major"/>
    <property type="match status" value="3"/>
</dbReference>
<organism evidence="3 4">
    <name type="scientific">Alistipes communis</name>
    <dbReference type="NCBI Taxonomy" id="2585118"/>
    <lineage>
        <taxon>Bacteria</taxon>
        <taxon>Pseudomonadati</taxon>
        <taxon>Bacteroidota</taxon>
        <taxon>Bacteroidia</taxon>
        <taxon>Bacteroidales</taxon>
        <taxon>Rikenellaceae</taxon>
        <taxon>Alistipes</taxon>
    </lineage>
</organism>
<dbReference type="AlphaFoldDB" id="A0A4Y1WVS8"/>
<keyword evidence="1" id="KW-0732">Signal</keyword>
<protein>
    <recommendedName>
        <fullName evidence="2">Fibrobacter succinogenes major paralogous domain-containing protein</fullName>
    </recommendedName>
</protein>
<feature type="chain" id="PRO_5021290999" description="Fibrobacter succinogenes major paralogous domain-containing protein" evidence="1">
    <location>
        <begin position="30"/>
        <end position="919"/>
    </location>
</feature>
<feature type="domain" description="Fibrobacter succinogenes major paralogous" evidence="2">
    <location>
        <begin position="744"/>
        <end position="912"/>
    </location>
</feature>
<dbReference type="GeneID" id="78343131"/>
<dbReference type="Proteomes" id="UP000318946">
    <property type="component" value="Chromosome"/>
</dbReference>
<dbReference type="CDD" id="cd13120">
    <property type="entry name" value="BF2867_like_N"/>
    <property type="match status" value="1"/>
</dbReference>
<dbReference type="OrthoDB" id="9805760at2"/>
<dbReference type="Gene3D" id="2.60.40.2620">
    <property type="entry name" value="Fimbrillin-like"/>
    <property type="match status" value="1"/>
</dbReference>
<gene>
    <name evidence="3" type="ORF">A5CBH24_24130</name>
</gene>
<dbReference type="Pfam" id="PF13149">
    <property type="entry name" value="Mfa_like_1"/>
    <property type="match status" value="1"/>
</dbReference>
<evidence type="ECO:0000259" key="2">
    <source>
        <dbReference type="Pfam" id="PF09603"/>
    </source>
</evidence>
<accession>A0A4Y1WVS8</accession>
<reference evidence="3" key="1">
    <citation type="journal article" date="2020" name="Int. J. Syst. Evol. Microbiol.">
        <title>Alistipes communis sp. nov., Alistipes dispar sp. nov. and Alistipes onderdonkii subsp. vulgaris subsp. nov., isolated from human faeces, and creation of Alistipes onderdonkii subsp. onderdonkii subsp. nov.</title>
        <authorList>
            <person name="Sakamoto M."/>
            <person name="Ikeyama N."/>
            <person name="Ogata Y."/>
            <person name="Suda W."/>
            <person name="Iino T."/>
            <person name="Hattori M."/>
            <person name="Ohkuma M."/>
        </authorList>
    </citation>
    <scope>NUCLEOTIDE SEQUENCE</scope>
    <source>
        <strain evidence="3">5CBH24</strain>
    </source>
</reference>
<proteinExistence type="predicted"/>
<dbReference type="EMBL" id="AP019735">
    <property type="protein sequence ID" value="BBL05100.1"/>
    <property type="molecule type" value="Genomic_DNA"/>
</dbReference>
<keyword evidence="4" id="KW-1185">Reference proteome</keyword>
<dbReference type="InterPro" id="IPR042278">
    <property type="entry name" value="Mfa-like_1_N"/>
</dbReference>
<dbReference type="CDD" id="cd13121">
    <property type="entry name" value="BF2867_like_C"/>
    <property type="match status" value="1"/>
</dbReference>
<feature type="signal peptide" evidence="1">
    <location>
        <begin position="1"/>
        <end position="29"/>
    </location>
</feature>